<name>A0A423PTP4_9GAMM</name>
<gene>
    <name evidence="6" type="ORF">SAHL_09495</name>
</gene>
<proteinExistence type="predicted"/>
<comment type="caution">
    <text evidence="6">The sequence shown here is derived from an EMBL/GenBank/DDBJ whole genome shotgun (WGS) entry which is preliminary data.</text>
</comment>
<keyword evidence="2" id="KW-0238">DNA-binding</keyword>
<dbReference type="EMBL" id="AYKF01000083">
    <property type="protein sequence ID" value="ROO28969.1"/>
    <property type="molecule type" value="Genomic_DNA"/>
</dbReference>
<evidence type="ECO:0000256" key="3">
    <source>
        <dbReference type="ARBA" id="ARBA00023163"/>
    </source>
</evidence>
<dbReference type="SUPFAM" id="SSF55781">
    <property type="entry name" value="GAF domain-like"/>
    <property type="match status" value="1"/>
</dbReference>
<dbReference type="SUPFAM" id="SSF46785">
    <property type="entry name" value="Winged helix' DNA-binding domain"/>
    <property type="match status" value="1"/>
</dbReference>
<dbReference type="PANTHER" id="PTHR30136:SF34">
    <property type="entry name" value="TRANSCRIPTIONAL REGULATOR"/>
    <property type="match status" value="1"/>
</dbReference>
<evidence type="ECO:0000259" key="5">
    <source>
        <dbReference type="PROSITE" id="PS51078"/>
    </source>
</evidence>
<dbReference type="GO" id="GO:0045892">
    <property type="term" value="P:negative regulation of DNA-templated transcription"/>
    <property type="evidence" value="ECO:0007669"/>
    <property type="project" value="TreeGrafter"/>
</dbReference>
<dbReference type="InterPro" id="IPR036388">
    <property type="entry name" value="WH-like_DNA-bd_sf"/>
</dbReference>
<dbReference type="PROSITE" id="PS51078">
    <property type="entry name" value="ICLR_ED"/>
    <property type="match status" value="1"/>
</dbReference>
<dbReference type="InterPro" id="IPR050707">
    <property type="entry name" value="HTH_MetabolicPath_Reg"/>
</dbReference>
<dbReference type="RefSeq" id="WP_221177905.1">
    <property type="nucleotide sequence ID" value="NZ_AYKF01000083.1"/>
</dbReference>
<dbReference type="Proteomes" id="UP000285123">
    <property type="component" value="Unassembled WGS sequence"/>
</dbReference>
<reference evidence="6 7" key="1">
    <citation type="submission" date="2013-10" db="EMBL/GenBank/DDBJ databases">
        <title>Salinisphaera halophila YIM 95161 Genome Sequencing.</title>
        <authorList>
            <person name="Lai Q."/>
            <person name="Li C."/>
            <person name="Shao Z."/>
        </authorList>
    </citation>
    <scope>NUCLEOTIDE SEQUENCE [LARGE SCALE GENOMIC DNA]</scope>
    <source>
        <strain evidence="6 7">YIM 95161</strain>
    </source>
</reference>
<dbReference type="PROSITE" id="PS51077">
    <property type="entry name" value="HTH_ICLR"/>
    <property type="match status" value="1"/>
</dbReference>
<protein>
    <submittedName>
        <fullName evidence="6">IclR family transcriptional regulator</fullName>
    </submittedName>
</protein>
<organism evidence="6 7">
    <name type="scientific">Salinisphaera orenii YIM 95161</name>
    <dbReference type="NCBI Taxonomy" id="1051139"/>
    <lineage>
        <taxon>Bacteria</taxon>
        <taxon>Pseudomonadati</taxon>
        <taxon>Pseudomonadota</taxon>
        <taxon>Gammaproteobacteria</taxon>
        <taxon>Salinisphaerales</taxon>
        <taxon>Salinisphaeraceae</taxon>
        <taxon>Salinisphaera</taxon>
    </lineage>
</organism>
<accession>A0A423PTP4</accession>
<feature type="domain" description="HTH iclR-type" evidence="4">
    <location>
        <begin position="24"/>
        <end position="85"/>
    </location>
</feature>
<dbReference type="PANTHER" id="PTHR30136">
    <property type="entry name" value="HELIX-TURN-HELIX TRANSCRIPTIONAL REGULATOR, ICLR FAMILY"/>
    <property type="match status" value="1"/>
</dbReference>
<dbReference type="SMART" id="SM00346">
    <property type="entry name" value="HTH_ICLR"/>
    <property type="match status" value="1"/>
</dbReference>
<dbReference type="InterPro" id="IPR029016">
    <property type="entry name" value="GAF-like_dom_sf"/>
</dbReference>
<evidence type="ECO:0000256" key="2">
    <source>
        <dbReference type="ARBA" id="ARBA00023125"/>
    </source>
</evidence>
<dbReference type="Pfam" id="PF09339">
    <property type="entry name" value="HTH_IclR"/>
    <property type="match status" value="1"/>
</dbReference>
<dbReference type="AlphaFoldDB" id="A0A423PTP4"/>
<dbReference type="Pfam" id="PF01614">
    <property type="entry name" value="IclR_C"/>
    <property type="match status" value="1"/>
</dbReference>
<feature type="domain" description="IclR-ED" evidence="5">
    <location>
        <begin position="86"/>
        <end position="270"/>
    </location>
</feature>
<keyword evidence="1" id="KW-0805">Transcription regulation</keyword>
<evidence type="ECO:0000313" key="7">
    <source>
        <dbReference type="Proteomes" id="UP000285123"/>
    </source>
</evidence>
<evidence type="ECO:0000313" key="6">
    <source>
        <dbReference type="EMBL" id="ROO28969.1"/>
    </source>
</evidence>
<dbReference type="GO" id="GO:0003700">
    <property type="term" value="F:DNA-binding transcription factor activity"/>
    <property type="evidence" value="ECO:0007669"/>
    <property type="project" value="TreeGrafter"/>
</dbReference>
<dbReference type="Gene3D" id="3.30.450.40">
    <property type="match status" value="1"/>
</dbReference>
<dbReference type="GO" id="GO:0003677">
    <property type="term" value="F:DNA binding"/>
    <property type="evidence" value="ECO:0007669"/>
    <property type="project" value="UniProtKB-KW"/>
</dbReference>
<sequence length="276" mass="30269">MGDFIVSTPRDKTFDAKARPAEWMAGLAKGLAIIEMFDGVRYTLTSAEAARHIGISRATARRCLLTLAELGYVERDADQYFKPSARLIRLSRGYTKPTSFTEAAQSMLDSMRDTLEDPVSITMLENDESVFVARAETSRVVTTGVKVGGRLPIYCSATGRVLISDLPIERAKAKLADNDRVRRTPKTCTELPALLERIDAVRHDGIAISDEEIELGMRAMAAPIRDTAGAVVAALSVSTSSARVSVEAMRARYQPVLLAQAMKLSDLWQTFERPGK</sequence>
<evidence type="ECO:0000256" key="1">
    <source>
        <dbReference type="ARBA" id="ARBA00023015"/>
    </source>
</evidence>
<dbReference type="Gene3D" id="1.10.10.10">
    <property type="entry name" value="Winged helix-like DNA-binding domain superfamily/Winged helix DNA-binding domain"/>
    <property type="match status" value="1"/>
</dbReference>
<dbReference type="InterPro" id="IPR005471">
    <property type="entry name" value="Tscrpt_reg_IclR_N"/>
</dbReference>
<dbReference type="InterPro" id="IPR014757">
    <property type="entry name" value="Tscrpt_reg_IclR_C"/>
</dbReference>
<evidence type="ECO:0000259" key="4">
    <source>
        <dbReference type="PROSITE" id="PS51077"/>
    </source>
</evidence>
<dbReference type="InterPro" id="IPR036390">
    <property type="entry name" value="WH_DNA-bd_sf"/>
</dbReference>
<keyword evidence="3" id="KW-0804">Transcription</keyword>